<keyword evidence="2" id="KW-1185">Reference proteome</keyword>
<proteinExistence type="predicted"/>
<sequence>MSSSTALLFQPIRVGLSNLEHRVVMAPLTRFRANSDHELGDIALEYYSQRASVPGTLIVTEATFIAAQAGGYPAVPGIWSEKQIAVWKKITDAVHAKGSFIYLQLWALGRLGKPAVLKQGGFDFVSAGDISSDDGEAPRPLTIPEIKEYVQLYATAAANAVHKAGFDGVEIHGANGFLIDQFLQTNSNNRTDEYGGSIENRLRFALEVIDAVVAAVGVERTGIRLSPWSTYGGMHMPDPIPTFSALVTKIVENHPDLAYIHLIEPEGEQQGIPTMESNKFLRDIWQPRPFIAAAGFDRAKAIKTVEEQGGLVEFGKLFIANPDLPLRLREELELNVPNPDTFYTPGPVGYTDYSFSDK</sequence>
<accession>A0ACB8T4D2</accession>
<name>A0ACB8T4D2_9AGAM</name>
<dbReference type="EMBL" id="MU277203">
    <property type="protein sequence ID" value="KAI0063307.1"/>
    <property type="molecule type" value="Genomic_DNA"/>
</dbReference>
<organism evidence="1 2">
    <name type="scientific">Artomyces pyxidatus</name>
    <dbReference type="NCBI Taxonomy" id="48021"/>
    <lineage>
        <taxon>Eukaryota</taxon>
        <taxon>Fungi</taxon>
        <taxon>Dikarya</taxon>
        <taxon>Basidiomycota</taxon>
        <taxon>Agaricomycotina</taxon>
        <taxon>Agaricomycetes</taxon>
        <taxon>Russulales</taxon>
        <taxon>Auriscalpiaceae</taxon>
        <taxon>Artomyces</taxon>
    </lineage>
</organism>
<dbReference type="Proteomes" id="UP000814140">
    <property type="component" value="Unassembled WGS sequence"/>
</dbReference>
<feature type="non-terminal residue" evidence="1">
    <location>
        <position position="358"/>
    </location>
</feature>
<evidence type="ECO:0000313" key="1">
    <source>
        <dbReference type="EMBL" id="KAI0063307.1"/>
    </source>
</evidence>
<reference evidence="1" key="1">
    <citation type="submission" date="2021-03" db="EMBL/GenBank/DDBJ databases">
        <authorList>
            <consortium name="DOE Joint Genome Institute"/>
            <person name="Ahrendt S."/>
            <person name="Looney B.P."/>
            <person name="Miyauchi S."/>
            <person name="Morin E."/>
            <person name="Drula E."/>
            <person name="Courty P.E."/>
            <person name="Chicoki N."/>
            <person name="Fauchery L."/>
            <person name="Kohler A."/>
            <person name="Kuo A."/>
            <person name="Labutti K."/>
            <person name="Pangilinan J."/>
            <person name="Lipzen A."/>
            <person name="Riley R."/>
            <person name="Andreopoulos W."/>
            <person name="He G."/>
            <person name="Johnson J."/>
            <person name="Barry K.W."/>
            <person name="Grigoriev I.V."/>
            <person name="Nagy L."/>
            <person name="Hibbett D."/>
            <person name="Henrissat B."/>
            <person name="Matheny P.B."/>
            <person name="Labbe J."/>
            <person name="Martin F."/>
        </authorList>
    </citation>
    <scope>NUCLEOTIDE SEQUENCE</scope>
    <source>
        <strain evidence="1">HHB10654</strain>
    </source>
</reference>
<protein>
    <submittedName>
        <fullName evidence="1">NADH:flavin oxidoreductase/NADH oxidase</fullName>
    </submittedName>
</protein>
<reference evidence="1" key="2">
    <citation type="journal article" date="2022" name="New Phytol.">
        <title>Evolutionary transition to the ectomycorrhizal habit in the genomes of a hyperdiverse lineage of mushroom-forming fungi.</title>
        <authorList>
            <person name="Looney B."/>
            <person name="Miyauchi S."/>
            <person name="Morin E."/>
            <person name="Drula E."/>
            <person name="Courty P.E."/>
            <person name="Kohler A."/>
            <person name="Kuo A."/>
            <person name="LaButti K."/>
            <person name="Pangilinan J."/>
            <person name="Lipzen A."/>
            <person name="Riley R."/>
            <person name="Andreopoulos W."/>
            <person name="He G."/>
            <person name="Johnson J."/>
            <person name="Nolan M."/>
            <person name="Tritt A."/>
            <person name="Barry K.W."/>
            <person name="Grigoriev I.V."/>
            <person name="Nagy L.G."/>
            <person name="Hibbett D."/>
            <person name="Henrissat B."/>
            <person name="Matheny P.B."/>
            <person name="Labbe J."/>
            <person name="Martin F.M."/>
        </authorList>
    </citation>
    <scope>NUCLEOTIDE SEQUENCE</scope>
    <source>
        <strain evidence="1">HHB10654</strain>
    </source>
</reference>
<evidence type="ECO:0000313" key="2">
    <source>
        <dbReference type="Proteomes" id="UP000814140"/>
    </source>
</evidence>
<gene>
    <name evidence="1" type="ORF">BV25DRAFT_1766979</name>
</gene>
<comment type="caution">
    <text evidence="1">The sequence shown here is derived from an EMBL/GenBank/DDBJ whole genome shotgun (WGS) entry which is preliminary data.</text>
</comment>